<evidence type="ECO:0008006" key="4">
    <source>
        <dbReference type="Google" id="ProtNLM"/>
    </source>
</evidence>
<dbReference type="GO" id="GO:0016491">
    <property type="term" value="F:oxidoreductase activity"/>
    <property type="evidence" value="ECO:0007669"/>
    <property type="project" value="UniProtKB-KW"/>
</dbReference>
<accession>A0A1G7W130</accession>
<protein>
    <recommendedName>
        <fullName evidence="4">DUF4243 domain-containing protein</fullName>
    </recommendedName>
</protein>
<evidence type="ECO:0000313" key="3">
    <source>
        <dbReference type="Proteomes" id="UP000198854"/>
    </source>
</evidence>
<dbReference type="STRING" id="861298.SAMN04488136_101104"/>
<dbReference type="EMBL" id="FNDD01000001">
    <property type="protein sequence ID" value="SDG65568.1"/>
    <property type="molecule type" value="Genomic_DNA"/>
</dbReference>
<dbReference type="Proteomes" id="UP000198854">
    <property type="component" value="Unassembled WGS sequence"/>
</dbReference>
<reference evidence="2 3" key="1">
    <citation type="submission" date="2016-10" db="EMBL/GenBank/DDBJ databases">
        <authorList>
            <person name="de Groot N.N."/>
        </authorList>
    </citation>
    <scope>NUCLEOTIDE SEQUENCE [LARGE SCALE GENOMIC DNA]</scope>
    <source>
        <strain evidence="2 3">CGMCC 1.10228</strain>
    </source>
</reference>
<organism evidence="2 3">
    <name type="scientific">Vibrio xiamenensis</name>
    <dbReference type="NCBI Taxonomy" id="861298"/>
    <lineage>
        <taxon>Bacteria</taxon>
        <taxon>Pseudomonadati</taxon>
        <taxon>Pseudomonadota</taxon>
        <taxon>Gammaproteobacteria</taxon>
        <taxon>Vibrionales</taxon>
        <taxon>Vibrionaceae</taxon>
        <taxon>Vibrio</taxon>
    </lineage>
</organism>
<keyword evidence="1" id="KW-0560">Oxidoreductase</keyword>
<dbReference type="InterPro" id="IPR025337">
    <property type="entry name" value="Questin_oxidase-like"/>
</dbReference>
<dbReference type="RefSeq" id="WP_093268213.1">
    <property type="nucleotide sequence ID" value="NZ_FNDD01000001.1"/>
</dbReference>
<gene>
    <name evidence="2" type="ORF">SAMN04488136_101104</name>
</gene>
<proteinExistence type="predicted"/>
<evidence type="ECO:0000313" key="2">
    <source>
        <dbReference type="EMBL" id="SDG65568.1"/>
    </source>
</evidence>
<evidence type="ECO:0000256" key="1">
    <source>
        <dbReference type="ARBA" id="ARBA00023002"/>
    </source>
</evidence>
<dbReference type="AlphaFoldDB" id="A0A1G7W130"/>
<sequence length="317" mass="36003">MTQLRPHTLQLLSQSQHFAPQYQHGLTNHLSMTLVALEYCQASEQQLSEFYQHYTARLESLDDNSIRHTQRRYLEAQAQYLAELEEQGTDAALKRHISELIRGISAAGFHGIIRLAYAVLSQQHEQIAAALAYWQCEYQSLGPLESISNYRAEQHIAKIEEAFSAQPEIEGLIADAMLETYQSEPYAPFRALPDTLTFEQVAQITLEHYARSDDFNLLHGVTGLHALTLLLPYISDHQQALNYFWQAYCAVFASSDLAQQQNCKPTTKTWPELLQQASQSHNDHTIKLALSCRDLDTIFANPLYKHALATRLAKESA</sequence>
<dbReference type="Pfam" id="PF14027">
    <property type="entry name" value="Questin_oxidase"/>
    <property type="match status" value="1"/>
</dbReference>
<keyword evidence="3" id="KW-1185">Reference proteome</keyword>
<dbReference type="OrthoDB" id="6457937at2"/>
<name>A0A1G7W130_9VIBR</name>